<name>A0A8H9C343_9HYPH</name>
<evidence type="ECO:0000313" key="1">
    <source>
        <dbReference type="EMBL" id="BCM81588.1"/>
    </source>
</evidence>
<sequence>MTFDVLPPKDAFTRIASSLCVPDPGQDAERTVAFVCQVIRRAALAVAPCGRSTLETVAVEALRGFWPDRATLTSMVEQATEELLAYGDLLEMQVPVEGSGRASFVMRAAPPHHVMRGADSCVILGLGNEEITPLPTSTLSRVRHVGALRFLDGDGASDLSTFLAENGFPALDQRGWLRLPRAETPEAFIRVWWDKLAAQDRSGEIDGLRVISVESSVRYYKGRWVQPARLSGRFVARRPQAYGADLWCIVELDGGRPVRLLDVTSAGDLRRPSDIAWRIQMAQDALAGRRQVFRVARNDDTTFVEFLSPLPSWARRRLLVSGSEAQRPRCLMAFATRPDELPNVLDFLKNCLWLEETTH</sequence>
<gene>
    <name evidence="1" type="ORF">mvi_00490</name>
</gene>
<proteinExistence type="predicted"/>
<dbReference type="AlphaFoldDB" id="A0A8H9C343"/>
<evidence type="ECO:0000313" key="2">
    <source>
        <dbReference type="Proteomes" id="UP000663508"/>
    </source>
</evidence>
<dbReference type="RefSeq" id="WP_207180789.1">
    <property type="nucleotide sequence ID" value="NZ_AP024145.1"/>
</dbReference>
<dbReference type="KEGG" id="mind:mvi_00490"/>
<reference evidence="1" key="1">
    <citation type="submission" date="2020-11" db="EMBL/GenBank/DDBJ databases">
        <title>Complete genome sequence of a novel pathogenic Methylobacterium strain isolated from rice in Vietnam.</title>
        <authorList>
            <person name="Lai K."/>
            <person name="Okazaki S."/>
            <person name="Higashi K."/>
            <person name="Mori H."/>
            <person name="Toyoda A."/>
            <person name="Kurokawa K."/>
        </authorList>
    </citation>
    <scope>NUCLEOTIDE SEQUENCE</scope>
    <source>
        <strain evidence="1">VL1</strain>
    </source>
</reference>
<organism evidence="1 2">
    <name type="scientific">Methylobacterium indicum</name>
    <dbReference type="NCBI Taxonomy" id="1775910"/>
    <lineage>
        <taxon>Bacteria</taxon>
        <taxon>Pseudomonadati</taxon>
        <taxon>Pseudomonadota</taxon>
        <taxon>Alphaproteobacteria</taxon>
        <taxon>Hyphomicrobiales</taxon>
        <taxon>Methylobacteriaceae</taxon>
        <taxon>Methylobacterium</taxon>
    </lineage>
</organism>
<dbReference type="EMBL" id="AP024145">
    <property type="protein sequence ID" value="BCM81588.1"/>
    <property type="molecule type" value="Genomic_DNA"/>
</dbReference>
<protein>
    <submittedName>
        <fullName evidence="1">Uncharacterized protein</fullName>
    </submittedName>
</protein>
<dbReference type="Proteomes" id="UP000663508">
    <property type="component" value="Chromosome"/>
</dbReference>
<accession>A0A8H9C343</accession>